<protein>
    <submittedName>
        <fullName evidence="3">Uncharacterized protein</fullName>
    </submittedName>
</protein>
<evidence type="ECO:0000313" key="4">
    <source>
        <dbReference type="Proteomes" id="UP000541610"/>
    </source>
</evidence>
<dbReference type="EMBL" id="JABANM010021376">
    <property type="protein sequence ID" value="KAF4721345.1"/>
    <property type="molecule type" value="Genomic_DNA"/>
</dbReference>
<dbReference type="EMBL" id="JABANO010041465">
    <property type="protein sequence ID" value="KAF4678555.1"/>
    <property type="molecule type" value="Genomic_DNA"/>
</dbReference>
<dbReference type="EMBL" id="JABANP010000030">
    <property type="protein sequence ID" value="KAF4694614.1"/>
    <property type="molecule type" value="Genomic_DNA"/>
</dbReference>
<gene>
    <name evidence="2" type="ORF">FOZ60_007581</name>
    <name evidence="3" type="ORF">FOZ62_003264</name>
    <name evidence="1" type="ORF">FOZ63_013582</name>
</gene>
<sequence length="296" mass="33867">MVNGTFNLALELQLCEMRFQQKGNQFADPCAFTKQFLGRRDPRGFDAPKEESGGQKTYKCCAHQSSDDLWEVEATYGLDSELPAGLRINYDWRRSDWVKIPAKVFEAFIVAMGCGDYAHIFKRVPGRQCELWALNIAALQWKKVRHFTEDLTEYGDVDAKVNAAGETRVAAFDEEGSGASYSDVEEDDECRNWIRVWDGMQSPRTIRCDELHGTLSQLCFVTWDVLLVSTVKDGSEDVGELGLYYVGLDGPPRMIARTWWVAKRYSPVFWVSRCGHFIHFDKKLLHPPTQELKLIF</sequence>
<accession>A0A7J6RL94</accession>
<evidence type="ECO:0000313" key="5">
    <source>
        <dbReference type="Proteomes" id="UP000553632"/>
    </source>
</evidence>
<keyword evidence="5" id="KW-1185">Reference proteome</keyword>
<reference evidence="4 5" key="1">
    <citation type="submission" date="2020-04" db="EMBL/GenBank/DDBJ databases">
        <title>Perkinsus olseni comparative genomics.</title>
        <authorList>
            <person name="Bogema D.R."/>
        </authorList>
    </citation>
    <scope>NUCLEOTIDE SEQUENCE [LARGE SCALE GENOMIC DNA]</scope>
    <source>
        <strain evidence="2">00978-12</strain>
        <strain evidence="3">ATCC PRA-205</strain>
        <strain evidence="1 5">ATCC PRA-207</strain>
    </source>
</reference>
<proteinExistence type="predicted"/>
<evidence type="ECO:0000313" key="2">
    <source>
        <dbReference type="EMBL" id="KAF4694614.1"/>
    </source>
</evidence>
<name>A0A7J6RL94_PEROL</name>
<evidence type="ECO:0000313" key="1">
    <source>
        <dbReference type="EMBL" id="KAF4678555.1"/>
    </source>
</evidence>
<evidence type="ECO:0000313" key="3">
    <source>
        <dbReference type="EMBL" id="KAF4721345.1"/>
    </source>
</evidence>
<dbReference type="AlphaFoldDB" id="A0A7J6RL94"/>
<dbReference type="Proteomes" id="UP000553632">
    <property type="component" value="Unassembled WGS sequence"/>
</dbReference>
<dbReference type="OrthoDB" id="443471at2759"/>
<dbReference type="Proteomes" id="UP000541610">
    <property type="component" value="Unassembled WGS sequence"/>
</dbReference>
<dbReference type="Proteomes" id="UP000574390">
    <property type="component" value="Unassembled WGS sequence"/>
</dbReference>
<evidence type="ECO:0000313" key="6">
    <source>
        <dbReference type="Proteomes" id="UP000574390"/>
    </source>
</evidence>
<comment type="caution">
    <text evidence="3">The sequence shown here is derived from an EMBL/GenBank/DDBJ whole genome shotgun (WGS) entry which is preliminary data.</text>
</comment>
<organism evidence="3 6">
    <name type="scientific">Perkinsus olseni</name>
    <name type="common">Perkinsus atlanticus</name>
    <dbReference type="NCBI Taxonomy" id="32597"/>
    <lineage>
        <taxon>Eukaryota</taxon>
        <taxon>Sar</taxon>
        <taxon>Alveolata</taxon>
        <taxon>Perkinsozoa</taxon>
        <taxon>Perkinsea</taxon>
        <taxon>Perkinsida</taxon>
        <taxon>Perkinsidae</taxon>
        <taxon>Perkinsus</taxon>
    </lineage>
</organism>